<name>A0A8B7PPE6_HYAAZ</name>
<protein>
    <submittedName>
        <fullName evidence="3">Uncharacterized protein LOC108683287</fullName>
    </submittedName>
</protein>
<dbReference type="Proteomes" id="UP000694843">
    <property type="component" value="Unplaced"/>
</dbReference>
<sequence length="735" mass="80627">MDPRLVLCITVVGSLLRCAEARPGATLPPAGTTQLSDSIEPELFGITAITANTSPAEASDSTTATALMTRNVLESTMSLLLATDDVKDESPPVIENPVEVEISVSSDMLVTRTLDAFLRGPDSVVWSNTSSSSMPPNYSTLDKNHEEGYLFVEPFQNNTNLHLLSNLSVDEMIVGNASREHETCSLTSSCVENATGHVESSTGRVKNSTEHDDIQEDMVLESRWEASEQETNSTQQLAPFDDQGPGSLKYFFDENTFLNETFNFDPAQVFESSHNQSNIRELQSHHDFHARSLGETVKTYMPIVATIKTVSNSSEIEVSRDLNWDLDANFLQITNPAANNLSNSTNEQIFAVELDGEPSHNLDNGIKFDDLVHDFHHNCSEAVTSDIELTSKPKISEEFKSSNLSLELLFLQYNVTRCNDTGSSSVNCSIADVDEPISSLPIKSSTKHFLVLSVTSLHDDQVSPYYDNHSVDTNASDDLSAVVQFQSSADVNFTEEDMSSHLNSGDAHDDGYETSIASINSTLDISTFDVASDPSNVFEMNMSNLNCSHLYDGDFINITRADLNVDVVNAQKRDSGSLLIDKTLEEDGTIDDISILEQKHVTRVNDSEITSLMLAEMNVTKELTVGFVAHVAYTLADGKSVHRVSSPDTNDNMTNISSLREHTVSEVKMYIKNVSEHIGNEAFGSAQYPSDLSSPLLPYNVTLDDEPNFPTSRYDIFTSSANTNGSNNSLFPSNL</sequence>
<dbReference type="GeneID" id="108683287"/>
<gene>
    <name evidence="3" type="primary">LOC108683287</name>
</gene>
<evidence type="ECO:0000313" key="2">
    <source>
        <dbReference type="Proteomes" id="UP000694843"/>
    </source>
</evidence>
<feature type="chain" id="PRO_5034612663" evidence="1">
    <location>
        <begin position="22"/>
        <end position="735"/>
    </location>
</feature>
<accession>A0A8B7PPE6</accession>
<dbReference type="KEGG" id="hazt:108683287"/>
<keyword evidence="1" id="KW-0732">Signal</keyword>
<evidence type="ECO:0000313" key="3">
    <source>
        <dbReference type="RefSeq" id="XP_018028079.1"/>
    </source>
</evidence>
<keyword evidence="2" id="KW-1185">Reference proteome</keyword>
<dbReference type="AlphaFoldDB" id="A0A8B7PPE6"/>
<reference evidence="3" key="1">
    <citation type="submission" date="2025-08" db="UniProtKB">
        <authorList>
            <consortium name="RefSeq"/>
        </authorList>
    </citation>
    <scope>IDENTIFICATION</scope>
    <source>
        <tissue evidence="3">Whole organism</tissue>
    </source>
</reference>
<feature type="signal peptide" evidence="1">
    <location>
        <begin position="1"/>
        <end position="21"/>
    </location>
</feature>
<organism evidence="2 3">
    <name type="scientific">Hyalella azteca</name>
    <name type="common">Amphipod</name>
    <dbReference type="NCBI Taxonomy" id="294128"/>
    <lineage>
        <taxon>Eukaryota</taxon>
        <taxon>Metazoa</taxon>
        <taxon>Ecdysozoa</taxon>
        <taxon>Arthropoda</taxon>
        <taxon>Crustacea</taxon>
        <taxon>Multicrustacea</taxon>
        <taxon>Malacostraca</taxon>
        <taxon>Eumalacostraca</taxon>
        <taxon>Peracarida</taxon>
        <taxon>Amphipoda</taxon>
        <taxon>Senticaudata</taxon>
        <taxon>Talitrida</taxon>
        <taxon>Talitroidea</taxon>
        <taxon>Hyalellidae</taxon>
        <taxon>Hyalella</taxon>
    </lineage>
</organism>
<evidence type="ECO:0000256" key="1">
    <source>
        <dbReference type="SAM" id="SignalP"/>
    </source>
</evidence>
<proteinExistence type="predicted"/>
<dbReference type="RefSeq" id="XP_018028079.1">
    <property type="nucleotide sequence ID" value="XM_018172590.2"/>
</dbReference>